<evidence type="ECO:0000313" key="2">
    <source>
        <dbReference type="EMBL" id="QAY73465.1"/>
    </source>
</evidence>
<dbReference type="KEGG" id="agf:ET445_09065"/>
<feature type="region of interest" description="Disordered" evidence="1">
    <location>
        <begin position="124"/>
        <end position="179"/>
    </location>
</feature>
<reference evidence="2 3" key="1">
    <citation type="submission" date="2019-01" db="EMBL/GenBank/DDBJ databases">
        <title>Genome sequencing of strain FW100M-8.</title>
        <authorList>
            <person name="Heo J."/>
            <person name="Kim S.-J."/>
            <person name="Kim J.-S."/>
            <person name="Hong S.-B."/>
            <person name="Kwon S.-W."/>
        </authorList>
    </citation>
    <scope>NUCLEOTIDE SEQUENCE [LARGE SCALE GENOMIC DNA]</scope>
    <source>
        <strain evidence="2 3">FW100M-8</strain>
    </source>
</reference>
<gene>
    <name evidence="2" type="ORF">ET445_09065</name>
</gene>
<feature type="compositionally biased region" description="Basic and acidic residues" evidence="1">
    <location>
        <begin position="127"/>
        <end position="136"/>
    </location>
</feature>
<dbReference type="RefSeq" id="WP_129190743.1">
    <property type="nucleotide sequence ID" value="NZ_CP035491.1"/>
</dbReference>
<name>A0A4P6FCE4_9MICO</name>
<dbReference type="EMBL" id="CP035491">
    <property type="protein sequence ID" value="QAY73465.1"/>
    <property type="molecule type" value="Genomic_DNA"/>
</dbReference>
<evidence type="ECO:0000256" key="1">
    <source>
        <dbReference type="SAM" id="MobiDB-lite"/>
    </source>
</evidence>
<dbReference type="AlphaFoldDB" id="A0A4P6FCE4"/>
<keyword evidence="3" id="KW-1185">Reference proteome</keyword>
<protein>
    <submittedName>
        <fullName evidence="2">Uncharacterized protein</fullName>
    </submittedName>
</protein>
<accession>A0A4P6FCE4</accession>
<sequence length="179" mass="19819">MEPIIATWQRNAVQGGSRAMAERFTRAEERRVREAAVADGVELERDRTHARERPLQIAPAQAFGRRAVQVHVPHVESRAGQMRRQGDTRFHAASFAVEGILNAGTERIVDDSPDPNPVKVAWPMTTRAREPSRVALREPQQGPSATDHVGLQTTCRGSAHEPSQIAPRELRQGPSATDR</sequence>
<proteinExistence type="predicted"/>
<evidence type="ECO:0000313" key="3">
    <source>
        <dbReference type="Proteomes" id="UP000291259"/>
    </source>
</evidence>
<dbReference type="Proteomes" id="UP000291259">
    <property type="component" value="Chromosome"/>
</dbReference>
<organism evidence="2 3">
    <name type="scientific">Agromyces protaetiae</name>
    <dbReference type="NCBI Taxonomy" id="2509455"/>
    <lineage>
        <taxon>Bacteria</taxon>
        <taxon>Bacillati</taxon>
        <taxon>Actinomycetota</taxon>
        <taxon>Actinomycetes</taxon>
        <taxon>Micrococcales</taxon>
        <taxon>Microbacteriaceae</taxon>
        <taxon>Agromyces</taxon>
    </lineage>
</organism>